<organism evidence="1 2">
    <name type="scientific">Paraburkholderia megapolitana</name>
    <dbReference type="NCBI Taxonomy" id="420953"/>
    <lineage>
        <taxon>Bacteria</taxon>
        <taxon>Pseudomonadati</taxon>
        <taxon>Pseudomonadota</taxon>
        <taxon>Betaproteobacteria</taxon>
        <taxon>Burkholderiales</taxon>
        <taxon>Burkholderiaceae</taxon>
        <taxon>Paraburkholderia</taxon>
    </lineage>
</organism>
<name>A0A1I3PSK7_9BURK</name>
<dbReference type="AlphaFoldDB" id="A0A1I3PSK7"/>
<protein>
    <submittedName>
        <fullName evidence="1">Uncharacterized protein</fullName>
    </submittedName>
</protein>
<accession>A0A1I3PSK7</accession>
<gene>
    <name evidence="1" type="ORF">SAMN05192543_10662</name>
</gene>
<evidence type="ECO:0000313" key="2">
    <source>
        <dbReference type="Proteomes" id="UP000199548"/>
    </source>
</evidence>
<dbReference type="Proteomes" id="UP000199548">
    <property type="component" value="Unassembled WGS sequence"/>
</dbReference>
<evidence type="ECO:0000313" key="1">
    <source>
        <dbReference type="EMBL" id="SFJ24598.1"/>
    </source>
</evidence>
<proteinExistence type="predicted"/>
<keyword evidence="2" id="KW-1185">Reference proteome</keyword>
<sequence length="64" mass="7543">MPPYRFRRIPESRLRPIGGNRNSPRVWLLFLFSRRSAITAAWLMLCEFPATESIPFVPSYKTFP</sequence>
<reference evidence="1 2" key="1">
    <citation type="submission" date="2016-10" db="EMBL/GenBank/DDBJ databases">
        <authorList>
            <person name="de Groot N.N."/>
        </authorList>
    </citation>
    <scope>NUCLEOTIDE SEQUENCE [LARGE SCALE GENOMIC DNA]</scope>
    <source>
        <strain evidence="1 2">LMG 23650</strain>
    </source>
</reference>
<dbReference type="EMBL" id="FOQU01000006">
    <property type="protein sequence ID" value="SFJ24598.1"/>
    <property type="molecule type" value="Genomic_DNA"/>
</dbReference>